<gene>
    <name evidence="1" type="ORF">DI598_19890</name>
</gene>
<dbReference type="EMBL" id="QFOI01000664">
    <property type="protein sequence ID" value="PZP39519.1"/>
    <property type="molecule type" value="Genomic_DNA"/>
</dbReference>
<accession>A0A2W5GBF9</accession>
<feature type="non-terminal residue" evidence="1">
    <location>
        <position position="185"/>
    </location>
</feature>
<evidence type="ECO:0000313" key="1">
    <source>
        <dbReference type="EMBL" id="PZP39519.1"/>
    </source>
</evidence>
<comment type="caution">
    <text evidence="1">The sequence shown here is derived from an EMBL/GenBank/DDBJ whole genome shotgun (WGS) entry which is preliminary data.</text>
</comment>
<evidence type="ECO:0000313" key="2">
    <source>
        <dbReference type="Proteomes" id="UP000249645"/>
    </source>
</evidence>
<dbReference type="Proteomes" id="UP000249645">
    <property type="component" value="Unassembled WGS sequence"/>
</dbReference>
<sequence>MKVIDNILYIEACEFIKTDKNPTGIVPEGTYKSLYTRNKIQTLGRGGNGNQVLIDFETLPQLYKNLVWETFGDPYQYAAKQPLRDMVKPDPKARQFFENYELPNGDQLSDEYKLHWSNGAAILNAFATLLSDKRKLKKDWNISIGDFWKLATELVKDAYIMRRFPHSLPSSERHLKPRFNAFVKD</sequence>
<name>A0A2W5GBF9_9SPHI</name>
<reference evidence="1 2" key="1">
    <citation type="submission" date="2017-11" db="EMBL/GenBank/DDBJ databases">
        <title>Infants hospitalized years apart are colonized by the same room-sourced microbial strains.</title>
        <authorList>
            <person name="Brooks B."/>
            <person name="Olm M.R."/>
            <person name="Firek B.A."/>
            <person name="Baker R."/>
            <person name="Thomas B.C."/>
            <person name="Morowitz M.J."/>
            <person name="Banfield J.F."/>
        </authorList>
    </citation>
    <scope>NUCLEOTIDE SEQUENCE [LARGE SCALE GENOMIC DNA]</scope>
    <source>
        <strain evidence="1">S2_009_000_R2_76</strain>
    </source>
</reference>
<protein>
    <submittedName>
        <fullName evidence="1">Uncharacterized protein</fullName>
    </submittedName>
</protein>
<proteinExistence type="predicted"/>
<organism evidence="1 2">
    <name type="scientific">Pseudopedobacter saltans</name>
    <dbReference type="NCBI Taxonomy" id="151895"/>
    <lineage>
        <taxon>Bacteria</taxon>
        <taxon>Pseudomonadati</taxon>
        <taxon>Bacteroidota</taxon>
        <taxon>Sphingobacteriia</taxon>
        <taxon>Sphingobacteriales</taxon>
        <taxon>Sphingobacteriaceae</taxon>
        <taxon>Pseudopedobacter</taxon>
    </lineage>
</organism>
<dbReference type="AlphaFoldDB" id="A0A2W5GBF9"/>